<dbReference type="InterPro" id="IPR000719">
    <property type="entry name" value="Prot_kinase_dom"/>
</dbReference>
<dbReference type="PANTHER" id="PTHR44329:SF214">
    <property type="entry name" value="PROTEIN KINASE DOMAIN-CONTAINING PROTEIN"/>
    <property type="match status" value="1"/>
</dbReference>
<dbReference type="Proteomes" id="UP000243579">
    <property type="component" value="Unassembled WGS sequence"/>
</dbReference>
<evidence type="ECO:0000256" key="1">
    <source>
        <dbReference type="SAM" id="Phobius"/>
    </source>
</evidence>
<keyword evidence="4" id="KW-0418">Kinase</keyword>
<dbReference type="InterPro" id="IPR008271">
    <property type="entry name" value="Ser/Thr_kinase_AS"/>
</dbReference>
<dbReference type="GO" id="GO:0005524">
    <property type="term" value="F:ATP binding"/>
    <property type="evidence" value="ECO:0007669"/>
    <property type="project" value="InterPro"/>
</dbReference>
<dbReference type="Gene3D" id="1.10.510.10">
    <property type="entry name" value="Transferase(Phosphotransferase) domain 1"/>
    <property type="match status" value="1"/>
</dbReference>
<dbReference type="InterPro" id="IPR011009">
    <property type="entry name" value="Kinase-like_dom_sf"/>
</dbReference>
<evidence type="ECO:0000259" key="3">
    <source>
        <dbReference type="PROSITE" id="PS50011"/>
    </source>
</evidence>
<feature type="chain" id="PRO_5012867856" evidence="2">
    <location>
        <begin position="16"/>
        <end position="744"/>
    </location>
</feature>
<feature type="signal peptide" evidence="2">
    <location>
        <begin position="1"/>
        <end position="15"/>
    </location>
</feature>
<dbReference type="OrthoDB" id="61822at2759"/>
<dbReference type="InterPro" id="IPR032675">
    <property type="entry name" value="LRR_dom_sf"/>
</dbReference>
<dbReference type="SMART" id="SM00220">
    <property type="entry name" value="S_TKc"/>
    <property type="match status" value="1"/>
</dbReference>
<accession>A0A1V9YB99</accession>
<dbReference type="AlphaFoldDB" id="A0A1V9YB99"/>
<dbReference type="EMBL" id="JNBR01002405">
    <property type="protein sequence ID" value="OQR83013.1"/>
    <property type="molecule type" value="Genomic_DNA"/>
</dbReference>
<keyword evidence="1" id="KW-0472">Membrane</keyword>
<keyword evidence="1" id="KW-0812">Transmembrane</keyword>
<dbReference type="SUPFAM" id="SSF52058">
    <property type="entry name" value="L domain-like"/>
    <property type="match status" value="1"/>
</dbReference>
<evidence type="ECO:0000313" key="5">
    <source>
        <dbReference type="Proteomes" id="UP000243579"/>
    </source>
</evidence>
<feature type="transmembrane region" description="Helical" evidence="1">
    <location>
        <begin position="382"/>
        <end position="403"/>
    </location>
</feature>
<proteinExistence type="predicted"/>
<dbReference type="STRING" id="1202772.A0A1V9YB99"/>
<protein>
    <submittedName>
        <fullName evidence="4">Protein kinase</fullName>
    </submittedName>
</protein>
<dbReference type="Gene3D" id="3.80.10.10">
    <property type="entry name" value="Ribonuclease Inhibitor"/>
    <property type="match status" value="1"/>
</dbReference>
<keyword evidence="4" id="KW-0808">Transferase</keyword>
<gene>
    <name evidence="4" type="ORF">ACHHYP_15242</name>
</gene>
<dbReference type="PROSITE" id="PS50011">
    <property type="entry name" value="PROTEIN_KINASE_DOM"/>
    <property type="match status" value="1"/>
</dbReference>
<keyword evidence="2" id="KW-0732">Signal</keyword>
<dbReference type="Pfam" id="PF00069">
    <property type="entry name" value="Pkinase"/>
    <property type="match status" value="1"/>
</dbReference>
<sequence>MRALVLAALARFALATNSSTCPYEDLPTTANIWTTGSLCAGESPCKVSRTCEVRKDGAAPDAYGDLQSLTTNTTVTLGNASTLDLSHAILPPSASTLTLENVGAFSGFSSAVLPPNLAFMFFINASVGDFPKGLTWPTSLEALYIFNTPSVDVEWLKVPPTMRLLDFWNVTRIANLDKLVLPMGLTEIFFSNCTIQVIPPSLEWPSNLLNLTLIDNQLQDLPHNLPNSLSFLSIHQNYVYDLGTSLPSNLTVLKLRDNRIKEVVNWDFSNLFYFRMKGNPVTTISNVTFSSKIKYFDCERCPIVTFNIDAATFAALDQLEPWDRDDSVPTINFRGFNVLSNITADKSACDKHHGTVRRLWAGKSAVVVDVCVMGSPINYTPIIVGICVGAAVVIAALTTYFCIKRRKLQKKLETYVAASPLGSANIFTNGSTMDLGIGNSTMGGLVNDLGDLEYLRVSGVELHKKLAEGAYGEVWKGSYNGSVVAVKRLLPNKSSPKDILNFINECKLMARYSSMEFRGRGMNALRSFDSAFIVRLYGVSWTRPMDFMAVMEFMDRGDLKSYLAHHAPTAVPWAFKHKVMTHIIKGLVYLHSMQIIHRDLKSRNVLLDSADGETVKLTDFGVSKEDLQETMTVGVGTYRWMAPEILKEGHYSIAADIYSFGILLSELDTHKIPYAGARHPTTNKPLVDTAIMSMVINGTLQPTFSANCPAWVHSIALRCLEHDPEVRPTARQLDLELRRINPTE</sequence>
<name>A0A1V9YB99_ACHHY</name>
<dbReference type="InterPro" id="IPR001245">
    <property type="entry name" value="Ser-Thr/Tyr_kinase_cat_dom"/>
</dbReference>
<comment type="caution">
    <text evidence="4">The sequence shown here is derived from an EMBL/GenBank/DDBJ whole genome shotgun (WGS) entry which is preliminary data.</text>
</comment>
<dbReference type="GO" id="GO:0004674">
    <property type="term" value="F:protein serine/threonine kinase activity"/>
    <property type="evidence" value="ECO:0007669"/>
    <property type="project" value="TreeGrafter"/>
</dbReference>
<dbReference type="SUPFAM" id="SSF56112">
    <property type="entry name" value="Protein kinase-like (PK-like)"/>
    <property type="match status" value="1"/>
</dbReference>
<dbReference type="PRINTS" id="PR00109">
    <property type="entry name" value="TYRKINASE"/>
</dbReference>
<dbReference type="PANTHER" id="PTHR44329">
    <property type="entry name" value="SERINE/THREONINE-PROTEIN KINASE TNNI3K-RELATED"/>
    <property type="match status" value="1"/>
</dbReference>
<reference evidence="4 5" key="1">
    <citation type="journal article" date="2014" name="Genome Biol. Evol.">
        <title>The secreted proteins of Achlya hypogyna and Thraustotheca clavata identify the ancestral oomycete secretome and reveal gene acquisitions by horizontal gene transfer.</title>
        <authorList>
            <person name="Misner I."/>
            <person name="Blouin N."/>
            <person name="Leonard G."/>
            <person name="Richards T.A."/>
            <person name="Lane C.E."/>
        </authorList>
    </citation>
    <scope>NUCLEOTIDE SEQUENCE [LARGE SCALE GENOMIC DNA]</scope>
    <source>
        <strain evidence="4 5">ATCC 48635</strain>
    </source>
</reference>
<dbReference type="InterPro" id="IPR051681">
    <property type="entry name" value="Ser/Thr_Kinases-Pseudokinases"/>
</dbReference>
<keyword evidence="5" id="KW-1185">Reference proteome</keyword>
<organism evidence="4 5">
    <name type="scientific">Achlya hypogyna</name>
    <name type="common">Oomycete</name>
    <name type="synonym">Protoachlya hypogyna</name>
    <dbReference type="NCBI Taxonomy" id="1202772"/>
    <lineage>
        <taxon>Eukaryota</taxon>
        <taxon>Sar</taxon>
        <taxon>Stramenopiles</taxon>
        <taxon>Oomycota</taxon>
        <taxon>Saprolegniomycetes</taxon>
        <taxon>Saprolegniales</taxon>
        <taxon>Achlyaceae</taxon>
        <taxon>Achlya</taxon>
    </lineage>
</organism>
<evidence type="ECO:0000256" key="2">
    <source>
        <dbReference type="SAM" id="SignalP"/>
    </source>
</evidence>
<dbReference type="PROSITE" id="PS00108">
    <property type="entry name" value="PROTEIN_KINASE_ST"/>
    <property type="match status" value="1"/>
</dbReference>
<feature type="domain" description="Protein kinase" evidence="3">
    <location>
        <begin position="460"/>
        <end position="744"/>
    </location>
</feature>
<evidence type="ECO:0000313" key="4">
    <source>
        <dbReference type="EMBL" id="OQR83013.1"/>
    </source>
</evidence>
<keyword evidence="1" id="KW-1133">Transmembrane helix</keyword>